<dbReference type="AlphaFoldDB" id="A0A6S6VVD9"/>
<name>A0A6S6VVD9_9PLEO</name>
<sequence length="96" mass="10543">MLVQSPLLLALFASTVVGQKYGWLVGTCTPEQTDKCNRMGRGCAIYGEQNGQNSIHMCNHSPRCDCPHPAHHQGVSLDPNPYHYTCGCISQNVHSM</sequence>
<organism evidence="1 2">
    <name type="scientific">Pyrenophora teres f. teres</name>
    <dbReference type="NCBI Taxonomy" id="97479"/>
    <lineage>
        <taxon>Eukaryota</taxon>
        <taxon>Fungi</taxon>
        <taxon>Dikarya</taxon>
        <taxon>Ascomycota</taxon>
        <taxon>Pezizomycotina</taxon>
        <taxon>Dothideomycetes</taxon>
        <taxon>Pleosporomycetidae</taxon>
        <taxon>Pleosporales</taxon>
        <taxon>Pleosporineae</taxon>
        <taxon>Pleosporaceae</taxon>
        <taxon>Pyrenophora</taxon>
    </lineage>
</organism>
<proteinExistence type="predicted"/>
<reference evidence="1" key="1">
    <citation type="submission" date="2021-02" db="EMBL/GenBank/DDBJ databases">
        <authorList>
            <person name="Syme A R."/>
            <person name="Syme A R."/>
            <person name="Moolhuijzen P."/>
        </authorList>
    </citation>
    <scope>NUCLEOTIDE SEQUENCE</scope>
    <source>
        <strain evidence="1">W1-1</strain>
    </source>
</reference>
<evidence type="ECO:0000313" key="1">
    <source>
        <dbReference type="EMBL" id="CAE7007364.1"/>
    </source>
</evidence>
<protein>
    <submittedName>
        <fullName evidence="1">Uncharacterized protein</fullName>
    </submittedName>
</protein>
<evidence type="ECO:0000313" key="2">
    <source>
        <dbReference type="Proteomes" id="UP000472372"/>
    </source>
</evidence>
<dbReference type="EMBL" id="HG992978">
    <property type="protein sequence ID" value="CAE7007364.1"/>
    <property type="molecule type" value="Genomic_DNA"/>
</dbReference>
<gene>
    <name evidence="1" type="ORF">PTTW11_01536</name>
</gene>
<dbReference type="Proteomes" id="UP000472372">
    <property type="component" value="Chromosome 2"/>
</dbReference>
<accession>A0A6S6VVD9</accession>